<dbReference type="Proteomes" id="UP000050795">
    <property type="component" value="Unassembled WGS sequence"/>
</dbReference>
<accession>A0AA85KHX2</accession>
<dbReference type="WBParaSite" id="TREG1_98560.1">
    <property type="protein sequence ID" value="TREG1_98560.1"/>
    <property type="gene ID" value="TREG1_98560"/>
</dbReference>
<keyword evidence="1" id="KW-1185">Reference proteome</keyword>
<evidence type="ECO:0000313" key="1">
    <source>
        <dbReference type="Proteomes" id="UP000050795"/>
    </source>
</evidence>
<dbReference type="AlphaFoldDB" id="A0AA85KHX2"/>
<sequence>MLTPTVCTNIHVSVGAVTLEAHKERHVYNFLNMYQTAYVYAIARHLPDTDHEVDVEKSSKMINRQKCPILLKFAEAISIKRLKPDLCVQKEQVISLSLHW</sequence>
<reference evidence="1" key="1">
    <citation type="submission" date="2022-06" db="EMBL/GenBank/DDBJ databases">
        <authorList>
            <person name="Berger JAMES D."/>
            <person name="Berger JAMES D."/>
        </authorList>
    </citation>
    <scope>NUCLEOTIDE SEQUENCE [LARGE SCALE GENOMIC DNA]</scope>
</reference>
<evidence type="ECO:0000313" key="2">
    <source>
        <dbReference type="WBParaSite" id="TREG1_98560.1"/>
    </source>
</evidence>
<organism evidence="1 2">
    <name type="scientific">Trichobilharzia regenti</name>
    <name type="common">Nasal bird schistosome</name>
    <dbReference type="NCBI Taxonomy" id="157069"/>
    <lineage>
        <taxon>Eukaryota</taxon>
        <taxon>Metazoa</taxon>
        <taxon>Spiralia</taxon>
        <taxon>Lophotrochozoa</taxon>
        <taxon>Platyhelminthes</taxon>
        <taxon>Trematoda</taxon>
        <taxon>Digenea</taxon>
        <taxon>Strigeidida</taxon>
        <taxon>Schistosomatoidea</taxon>
        <taxon>Schistosomatidae</taxon>
        <taxon>Trichobilharzia</taxon>
    </lineage>
</organism>
<proteinExistence type="predicted"/>
<name>A0AA85KHX2_TRIRE</name>
<reference evidence="2" key="2">
    <citation type="submission" date="2023-11" db="UniProtKB">
        <authorList>
            <consortium name="WormBaseParasite"/>
        </authorList>
    </citation>
    <scope>IDENTIFICATION</scope>
</reference>
<protein>
    <submittedName>
        <fullName evidence="2">Uncharacterized protein</fullName>
    </submittedName>
</protein>